<evidence type="ECO:0000256" key="1">
    <source>
        <dbReference type="ARBA" id="ARBA00004173"/>
    </source>
</evidence>
<comment type="subcellular location">
    <subcellularLocation>
        <location evidence="1">Mitochondrion</location>
    </subcellularLocation>
</comment>
<proteinExistence type="predicted"/>
<keyword evidence="4" id="KW-0472">Membrane</keyword>
<dbReference type="PANTHER" id="PTHR28018">
    <property type="entry name" value="RESPIRATORY SUPERCOMPLEX FACTOR 2, MITOCHONDRIAL"/>
    <property type="match status" value="1"/>
</dbReference>
<evidence type="ECO:0000256" key="5">
    <source>
        <dbReference type="SAM" id="MobiDB-lite"/>
    </source>
</evidence>
<sequence>MVKAKIDEQDQQAHHSAVVKGGLRSGGIALTGGAVAAVAAQRYGVRAWRGLTLPLKAFALTSITTAGFIVGADGASREFELRKYAIGSGTALEKISHEQMRLEREAGIDGGKVATMKEVSTKDALIEWAKQNRWSVVFGSWVASMVGSGAYIAASPLSFAQKLVQARMVAQGLTVAILLASAGLTQIPNSQGVSDDEIKRNERERGMYAWKADSPHAQHEKEATHTEGK</sequence>
<dbReference type="PROSITE" id="PS51503">
    <property type="entry name" value="HIG1"/>
    <property type="match status" value="1"/>
</dbReference>
<dbReference type="PANTHER" id="PTHR28018:SF3">
    <property type="entry name" value="RESPIRATORY SUPERCOMPLEX FACTOR 2, MITOCHONDRIAL"/>
    <property type="match status" value="1"/>
</dbReference>
<dbReference type="OrthoDB" id="1915122at2759"/>
<keyword evidence="8" id="KW-1185">Reference proteome</keyword>
<protein>
    <submittedName>
        <fullName evidence="7">SPOSA6832_00834-mRNA-1:cds</fullName>
    </submittedName>
</protein>
<feature type="region of interest" description="Disordered" evidence="5">
    <location>
        <begin position="189"/>
        <end position="229"/>
    </location>
</feature>
<gene>
    <name evidence="7" type="primary">SPOSA6832_00834</name>
</gene>
<evidence type="ECO:0000313" key="8">
    <source>
        <dbReference type="Proteomes" id="UP000243876"/>
    </source>
</evidence>
<accession>A0A0D6EIB5</accession>
<dbReference type="EMBL" id="CENE01000002">
    <property type="protein sequence ID" value="CEQ39320.1"/>
    <property type="molecule type" value="Genomic_DNA"/>
</dbReference>
<dbReference type="InterPro" id="IPR007667">
    <property type="entry name" value="Hypoxia_induced_domain"/>
</dbReference>
<dbReference type="AlphaFoldDB" id="A0A0D6EIB5"/>
<evidence type="ECO:0000256" key="2">
    <source>
        <dbReference type="ARBA" id="ARBA00022692"/>
    </source>
</evidence>
<evidence type="ECO:0000259" key="6">
    <source>
        <dbReference type="PROSITE" id="PS51503"/>
    </source>
</evidence>
<name>A0A0D6EIB5_SPOSA</name>
<dbReference type="GO" id="GO:0033617">
    <property type="term" value="P:mitochondrial respiratory chain complex IV assembly"/>
    <property type="evidence" value="ECO:0007669"/>
    <property type="project" value="TreeGrafter"/>
</dbReference>
<dbReference type="Pfam" id="PF04588">
    <property type="entry name" value="HIG_1_N"/>
    <property type="match status" value="1"/>
</dbReference>
<dbReference type="GO" id="GO:0005739">
    <property type="term" value="C:mitochondrion"/>
    <property type="evidence" value="ECO:0007669"/>
    <property type="project" value="UniProtKB-SubCell"/>
</dbReference>
<feature type="compositionally biased region" description="Basic and acidic residues" evidence="5">
    <location>
        <begin position="196"/>
        <end position="206"/>
    </location>
</feature>
<organism evidence="7 8">
    <name type="scientific">Sporidiobolus salmonicolor</name>
    <name type="common">Yeast-like fungus</name>
    <name type="synonym">Sporobolomyces salmonicolor</name>
    <dbReference type="NCBI Taxonomy" id="5005"/>
    <lineage>
        <taxon>Eukaryota</taxon>
        <taxon>Fungi</taxon>
        <taxon>Dikarya</taxon>
        <taxon>Basidiomycota</taxon>
        <taxon>Pucciniomycotina</taxon>
        <taxon>Microbotryomycetes</taxon>
        <taxon>Sporidiobolales</taxon>
        <taxon>Sporidiobolaceae</taxon>
        <taxon>Sporobolomyces</taxon>
    </lineage>
</organism>
<dbReference type="Proteomes" id="UP000243876">
    <property type="component" value="Unassembled WGS sequence"/>
</dbReference>
<evidence type="ECO:0000256" key="4">
    <source>
        <dbReference type="ARBA" id="ARBA00023136"/>
    </source>
</evidence>
<evidence type="ECO:0000256" key="3">
    <source>
        <dbReference type="ARBA" id="ARBA00022989"/>
    </source>
</evidence>
<evidence type="ECO:0000313" key="7">
    <source>
        <dbReference type="EMBL" id="CEQ39320.1"/>
    </source>
</evidence>
<reference evidence="8" key="1">
    <citation type="submission" date="2015-02" db="EMBL/GenBank/DDBJ databases">
        <authorList>
            <person name="Gon?alves P."/>
        </authorList>
    </citation>
    <scope>NUCLEOTIDE SEQUENCE [LARGE SCALE GENOMIC DNA]</scope>
</reference>
<dbReference type="InterPro" id="IPR040153">
    <property type="entry name" value="Rcf2"/>
</dbReference>
<keyword evidence="3" id="KW-1133">Transmembrane helix</keyword>
<feature type="domain" description="HIG1" evidence="6">
    <location>
        <begin position="106"/>
        <end position="196"/>
    </location>
</feature>
<keyword evidence="2" id="KW-0812">Transmembrane</keyword>
<feature type="compositionally biased region" description="Basic and acidic residues" evidence="5">
    <location>
        <begin position="213"/>
        <end position="229"/>
    </location>
</feature>